<dbReference type="Proteomes" id="UP000199017">
    <property type="component" value="Unassembled WGS sequence"/>
</dbReference>
<dbReference type="STRING" id="930129.SAMN05216352_101567"/>
<accession>A0A1G8D5T2</accession>
<dbReference type="AlphaFoldDB" id="A0A1G8D5T2"/>
<keyword evidence="2" id="KW-1185">Reference proteome</keyword>
<proteinExistence type="predicted"/>
<organism evidence="1 2">
    <name type="scientific">Alteribacillus bidgolensis</name>
    <dbReference type="NCBI Taxonomy" id="930129"/>
    <lineage>
        <taxon>Bacteria</taxon>
        <taxon>Bacillati</taxon>
        <taxon>Bacillota</taxon>
        <taxon>Bacilli</taxon>
        <taxon>Bacillales</taxon>
        <taxon>Bacillaceae</taxon>
        <taxon>Alteribacillus</taxon>
    </lineage>
</organism>
<evidence type="ECO:0000313" key="2">
    <source>
        <dbReference type="Proteomes" id="UP000199017"/>
    </source>
</evidence>
<name>A0A1G8D5T2_9BACI</name>
<dbReference type="OrthoDB" id="2615349at2"/>
<sequence>MYSFYPPRCCYGPMHYLPLRQSLPVNPELLYSSAHEMKKLLRDADTVVESLSASKEFAAFLMSAAQESDEEEVFRLIYSIGVTSEVEVHYNPDGIRLEFKSQIEDLDCCKLTLALRWN</sequence>
<dbReference type="InterPro" id="IPR058870">
    <property type="entry name" value="YuzC"/>
</dbReference>
<dbReference type="EMBL" id="FNDU01000001">
    <property type="protein sequence ID" value="SDH53158.1"/>
    <property type="molecule type" value="Genomic_DNA"/>
</dbReference>
<reference evidence="1 2" key="1">
    <citation type="submission" date="2016-10" db="EMBL/GenBank/DDBJ databases">
        <authorList>
            <person name="de Groot N.N."/>
        </authorList>
    </citation>
    <scope>NUCLEOTIDE SEQUENCE [LARGE SCALE GENOMIC DNA]</scope>
    <source>
        <strain evidence="2">P4B,CCM 7963,CECT 7998,DSM 25260,IBRC-M 10614,KCTC 13821</strain>
    </source>
</reference>
<protein>
    <submittedName>
        <fullName evidence="1">Uncharacterized protein</fullName>
    </submittedName>
</protein>
<evidence type="ECO:0000313" key="1">
    <source>
        <dbReference type="EMBL" id="SDH53158.1"/>
    </source>
</evidence>
<gene>
    <name evidence="1" type="ORF">SAMN05216352_101567</name>
</gene>
<dbReference type="Pfam" id="PF26344">
    <property type="entry name" value="YuzC"/>
    <property type="match status" value="1"/>
</dbReference>
<dbReference type="RefSeq" id="WP_091580549.1">
    <property type="nucleotide sequence ID" value="NZ_FNDU01000001.1"/>
</dbReference>